<evidence type="ECO:0000256" key="7">
    <source>
        <dbReference type="ARBA" id="ARBA00023291"/>
    </source>
</evidence>
<evidence type="ECO:0000256" key="5">
    <source>
        <dbReference type="ARBA" id="ARBA00023004"/>
    </source>
</evidence>
<evidence type="ECO:0000256" key="2">
    <source>
        <dbReference type="ARBA" id="ARBA00022448"/>
    </source>
</evidence>
<gene>
    <name evidence="9" type="ORF">MMUR_09990</name>
</gene>
<dbReference type="GO" id="GO:0009055">
    <property type="term" value="F:electron transfer activity"/>
    <property type="evidence" value="ECO:0007669"/>
    <property type="project" value="UniProtKB-UniRule"/>
</dbReference>
<dbReference type="RefSeq" id="WP_193488325.1">
    <property type="nucleotide sequence ID" value="NZ_BAAAMC010000003.1"/>
</dbReference>
<keyword evidence="3 8" id="KW-0479">Metal-binding</keyword>
<dbReference type="Proteomes" id="UP000465241">
    <property type="component" value="Unassembled WGS sequence"/>
</dbReference>
<comment type="cofactor">
    <cofactor evidence="1">
        <name>[3Fe-4S] cluster</name>
        <dbReference type="ChEBI" id="CHEBI:21137"/>
    </cofactor>
</comment>
<dbReference type="PANTHER" id="PTHR36923:SF3">
    <property type="entry name" value="FERREDOXIN"/>
    <property type="match status" value="1"/>
</dbReference>
<dbReference type="PRINTS" id="PR00352">
    <property type="entry name" value="3FE4SFRDOXIN"/>
</dbReference>
<dbReference type="InterPro" id="IPR051269">
    <property type="entry name" value="Fe-S_cluster_ET"/>
</dbReference>
<evidence type="ECO:0000256" key="6">
    <source>
        <dbReference type="ARBA" id="ARBA00023014"/>
    </source>
</evidence>
<sequence>MKVSVDRSLCDEHGQCTIAAPAVFTLTDSGLQFVAEPDESLRGAVDDAADVCPLQAITVES</sequence>
<dbReference type="SUPFAM" id="SSF54862">
    <property type="entry name" value="4Fe-4S ferredoxins"/>
    <property type="match status" value="1"/>
</dbReference>
<keyword evidence="7" id="KW-0003">3Fe-4S</keyword>
<keyword evidence="2 8" id="KW-0813">Transport</keyword>
<dbReference type="AlphaFoldDB" id="A0A7I9WGN3"/>
<comment type="function">
    <text evidence="8">Ferredoxins are iron-sulfur proteins that transfer electrons in a wide variety of metabolic reactions.</text>
</comment>
<accession>A0A7I9WGN3</accession>
<dbReference type="Pfam" id="PF13459">
    <property type="entry name" value="Fer4_15"/>
    <property type="match status" value="1"/>
</dbReference>
<evidence type="ECO:0000256" key="3">
    <source>
        <dbReference type="ARBA" id="ARBA00022723"/>
    </source>
</evidence>
<keyword evidence="5 8" id="KW-0408">Iron</keyword>
<reference evidence="9 10" key="1">
    <citation type="journal article" date="2019" name="Emerg. Microbes Infect.">
        <title>Comprehensive subspecies identification of 175 nontuberculous mycobacteria species based on 7547 genomic profiles.</title>
        <authorList>
            <person name="Matsumoto Y."/>
            <person name="Kinjo T."/>
            <person name="Motooka D."/>
            <person name="Nabeya D."/>
            <person name="Jung N."/>
            <person name="Uechi K."/>
            <person name="Horii T."/>
            <person name="Iida T."/>
            <person name="Fujita J."/>
            <person name="Nakamura S."/>
        </authorList>
    </citation>
    <scope>NUCLEOTIDE SEQUENCE [LARGE SCALE GENOMIC DNA]</scope>
    <source>
        <strain evidence="9 10">JCM 13392</strain>
    </source>
</reference>
<evidence type="ECO:0000256" key="4">
    <source>
        <dbReference type="ARBA" id="ARBA00022982"/>
    </source>
</evidence>
<keyword evidence="6 8" id="KW-0411">Iron-sulfur</keyword>
<comment type="caution">
    <text evidence="9">The sequence shown here is derived from an EMBL/GenBank/DDBJ whole genome shotgun (WGS) entry which is preliminary data.</text>
</comment>
<evidence type="ECO:0000256" key="1">
    <source>
        <dbReference type="ARBA" id="ARBA00001927"/>
    </source>
</evidence>
<protein>
    <recommendedName>
        <fullName evidence="8">Ferredoxin</fullName>
    </recommendedName>
</protein>
<dbReference type="PANTHER" id="PTHR36923">
    <property type="entry name" value="FERREDOXIN"/>
    <property type="match status" value="1"/>
</dbReference>
<keyword evidence="10" id="KW-1185">Reference proteome</keyword>
<name>A0A7I9WGN3_9MYCO</name>
<dbReference type="EMBL" id="BLKT01000003">
    <property type="protein sequence ID" value="GFG56863.1"/>
    <property type="molecule type" value="Genomic_DNA"/>
</dbReference>
<evidence type="ECO:0000256" key="8">
    <source>
        <dbReference type="RuleBase" id="RU368020"/>
    </source>
</evidence>
<keyword evidence="4 8" id="KW-0249">Electron transport</keyword>
<proteinExistence type="predicted"/>
<dbReference type="GO" id="GO:0051538">
    <property type="term" value="F:3 iron, 4 sulfur cluster binding"/>
    <property type="evidence" value="ECO:0007669"/>
    <property type="project" value="UniProtKB-KW"/>
</dbReference>
<dbReference type="Gene3D" id="3.30.70.20">
    <property type="match status" value="1"/>
</dbReference>
<organism evidence="9 10">
    <name type="scientific">Mycolicibacterium murale</name>
    <dbReference type="NCBI Taxonomy" id="182220"/>
    <lineage>
        <taxon>Bacteria</taxon>
        <taxon>Bacillati</taxon>
        <taxon>Actinomycetota</taxon>
        <taxon>Actinomycetes</taxon>
        <taxon>Mycobacteriales</taxon>
        <taxon>Mycobacteriaceae</taxon>
        <taxon>Mycolicibacterium</taxon>
    </lineage>
</organism>
<dbReference type="InterPro" id="IPR001080">
    <property type="entry name" value="3Fe4S_ferredoxin"/>
</dbReference>
<evidence type="ECO:0000313" key="10">
    <source>
        <dbReference type="Proteomes" id="UP000465241"/>
    </source>
</evidence>
<dbReference type="GO" id="GO:0005506">
    <property type="term" value="F:iron ion binding"/>
    <property type="evidence" value="ECO:0007669"/>
    <property type="project" value="UniProtKB-UniRule"/>
</dbReference>
<evidence type="ECO:0000313" key="9">
    <source>
        <dbReference type="EMBL" id="GFG56863.1"/>
    </source>
</evidence>